<keyword evidence="2" id="KW-1185">Reference proteome</keyword>
<protein>
    <submittedName>
        <fullName evidence="1">Uncharacterized protein</fullName>
    </submittedName>
</protein>
<evidence type="ECO:0000313" key="2">
    <source>
        <dbReference type="Proteomes" id="UP001062846"/>
    </source>
</evidence>
<sequence>MEELRITKKFWRVHYDATDEKIRLNYRKLSLMWYPDGHNGDNAVTAKSQKINEAYSGNHCTVVFDKHVLHHECDVNISGLSSYSFLLNNLLSLPTRN</sequence>
<accession>A0ACC0PJK7</accession>
<dbReference type="EMBL" id="CM046390">
    <property type="protein sequence ID" value="KAI8565284.1"/>
    <property type="molecule type" value="Genomic_DNA"/>
</dbReference>
<dbReference type="Proteomes" id="UP001062846">
    <property type="component" value="Chromosome 3"/>
</dbReference>
<comment type="caution">
    <text evidence="1">The sequence shown here is derived from an EMBL/GenBank/DDBJ whole genome shotgun (WGS) entry which is preliminary data.</text>
</comment>
<gene>
    <name evidence="1" type="ORF">RHMOL_Rhmol03G0247000</name>
</gene>
<proteinExistence type="predicted"/>
<organism evidence="1 2">
    <name type="scientific">Rhododendron molle</name>
    <name type="common">Chinese azalea</name>
    <name type="synonym">Azalea mollis</name>
    <dbReference type="NCBI Taxonomy" id="49168"/>
    <lineage>
        <taxon>Eukaryota</taxon>
        <taxon>Viridiplantae</taxon>
        <taxon>Streptophyta</taxon>
        <taxon>Embryophyta</taxon>
        <taxon>Tracheophyta</taxon>
        <taxon>Spermatophyta</taxon>
        <taxon>Magnoliopsida</taxon>
        <taxon>eudicotyledons</taxon>
        <taxon>Gunneridae</taxon>
        <taxon>Pentapetalae</taxon>
        <taxon>asterids</taxon>
        <taxon>Ericales</taxon>
        <taxon>Ericaceae</taxon>
        <taxon>Ericoideae</taxon>
        <taxon>Rhodoreae</taxon>
        <taxon>Rhododendron</taxon>
    </lineage>
</organism>
<reference evidence="1" key="1">
    <citation type="submission" date="2022-02" db="EMBL/GenBank/DDBJ databases">
        <title>Plant Genome Project.</title>
        <authorList>
            <person name="Zhang R.-G."/>
        </authorList>
    </citation>
    <scope>NUCLEOTIDE SEQUENCE</scope>
    <source>
        <strain evidence="1">AT1</strain>
    </source>
</reference>
<name>A0ACC0PJK7_RHOML</name>
<evidence type="ECO:0000313" key="1">
    <source>
        <dbReference type="EMBL" id="KAI8565284.1"/>
    </source>
</evidence>